<dbReference type="AlphaFoldDB" id="A0A1H0X6C4"/>
<dbReference type="SUPFAM" id="SSF48371">
    <property type="entry name" value="ARM repeat"/>
    <property type="match status" value="1"/>
</dbReference>
<evidence type="ECO:0000313" key="1">
    <source>
        <dbReference type="EMBL" id="SDP98470.1"/>
    </source>
</evidence>
<proteinExistence type="predicted"/>
<evidence type="ECO:0000313" key="2">
    <source>
        <dbReference type="Proteomes" id="UP000199691"/>
    </source>
</evidence>
<name>A0A1H0X6C4_9PSEU</name>
<dbReference type="EMBL" id="FNIX01000040">
    <property type="protein sequence ID" value="SDP98470.1"/>
    <property type="molecule type" value="Genomic_DNA"/>
</dbReference>
<reference evidence="2" key="1">
    <citation type="submission" date="2016-10" db="EMBL/GenBank/DDBJ databases">
        <authorList>
            <person name="Varghese N."/>
            <person name="Submissions S."/>
        </authorList>
    </citation>
    <scope>NUCLEOTIDE SEQUENCE [LARGE SCALE GENOMIC DNA]</scope>
    <source>
        <strain evidence="2">CGMCC 4.6609</strain>
    </source>
</reference>
<evidence type="ECO:0008006" key="3">
    <source>
        <dbReference type="Google" id="ProtNLM"/>
    </source>
</evidence>
<organism evidence="1 2">
    <name type="scientific">Lentzea jiangxiensis</name>
    <dbReference type="NCBI Taxonomy" id="641025"/>
    <lineage>
        <taxon>Bacteria</taxon>
        <taxon>Bacillati</taxon>
        <taxon>Actinomycetota</taxon>
        <taxon>Actinomycetes</taxon>
        <taxon>Pseudonocardiales</taxon>
        <taxon>Pseudonocardiaceae</taxon>
        <taxon>Lentzea</taxon>
    </lineage>
</organism>
<dbReference type="Proteomes" id="UP000199691">
    <property type="component" value="Unassembled WGS sequence"/>
</dbReference>
<protein>
    <recommendedName>
        <fullName evidence="3">HEAT repeat-containing protein</fullName>
    </recommendedName>
</protein>
<sequence>MDGDIDNPRLLENSLAQAPADTFRHDLLALAVSRSPSIRAFAAHCWTQIGDSEEGIGRRLASDPAGVVRLALAHGLTSTAKTGIDDIRRILRDDCRFSVRAAVQQSDQRC</sequence>
<keyword evidence="2" id="KW-1185">Reference proteome</keyword>
<dbReference type="InterPro" id="IPR016024">
    <property type="entry name" value="ARM-type_fold"/>
</dbReference>
<accession>A0A1H0X6C4</accession>
<gene>
    <name evidence="1" type="ORF">SAMN05421507_1403</name>
</gene>